<dbReference type="GO" id="GO:0052906">
    <property type="term" value="F:tRNA (guanine(37)-N1)-methyltransferase activity"/>
    <property type="evidence" value="ECO:0007669"/>
    <property type="project" value="UniProtKB-UniRule"/>
</dbReference>
<dbReference type="OrthoDB" id="9807416at2"/>
<dbReference type="InterPro" id="IPR016181">
    <property type="entry name" value="Acyl_CoA_acyltransferase"/>
</dbReference>
<evidence type="ECO:0000256" key="1">
    <source>
        <dbReference type="ARBA" id="ARBA00002634"/>
    </source>
</evidence>
<name>A0A1H5DZX0_9MICO</name>
<keyword evidence="7 15" id="KW-0963">Cytoplasm</keyword>
<evidence type="ECO:0000256" key="11">
    <source>
        <dbReference type="ARBA" id="ARBA00022694"/>
    </source>
</evidence>
<dbReference type="NCBIfam" id="TIGR00088">
    <property type="entry name" value="trmD"/>
    <property type="match status" value="1"/>
</dbReference>
<dbReference type="PROSITE" id="PS51186">
    <property type="entry name" value="GNAT"/>
    <property type="match status" value="1"/>
</dbReference>
<dbReference type="STRING" id="648782.SAMN04488554_0847"/>
<evidence type="ECO:0000313" key="17">
    <source>
        <dbReference type="EMBL" id="SED84378.1"/>
    </source>
</evidence>
<accession>A0A1H5DZX0</accession>
<protein>
    <recommendedName>
        <fullName evidence="6 15">tRNA (guanine-N(1)-)-methyltransferase</fullName>
        <ecNumber evidence="5 15">2.1.1.228</ecNumber>
    </recommendedName>
    <alternativeName>
        <fullName evidence="12 15">M1G-methyltransferase</fullName>
    </alternativeName>
    <alternativeName>
        <fullName evidence="13 15">tRNA [GM37] methyltransferase</fullName>
    </alternativeName>
</protein>
<dbReference type="EMBL" id="FNTX01000001">
    <property type="protein sequence ID" value="SED84378.1"/>
    <property type="molecule type" value="Genomic_DNA"/>
</dbReference>
<comment type="subcellular location">
    <subcellularLocation>
        <location evidence="2 15">Cytoplasm</location>
    </subcellularLocation>
</comment>
<dbReference type="SUPFAM" id="SSF75217">
    <property type="entry name" value="alpha/beta knot"/>
    <property type="match status" value="1"/>
</dbReference>
<evidence type="ECO:0000256" key="9">
    <source>
        <dbReference type="ARBA" id="ARBA00022679"/>
    </source>
</evidence>
<evidence type="ECO:0000256" key="3">
    <source>
        <dbReference type="ARBA" id="ARBA00007630"/>
    </source>
</evidence>
<keyword evidence="18" id="KW-1185">Reference proteome</keyword>
<evidence type="ECO:0000256" key="6">
    <source>
        <dbReference type="ARBA" id="ARBA00014679"/>
    </source>
</evidence>
<comment type="similarity">
    <text evidence="3 15">Belongs to the RNA methyltransferase TrmD family.</text>
</comment>
<dbReference type="InterPro" id="IPR029028">
    <property type="entry name" value="Alpha/beta_knot_MTases"/>
</dbReference>
<dbReference type="Proteomes" id="UP000199220">
    <property type="component" value="Unassembled WGS sequence"/>
</dbReference>
<evidence type="ECO:0000256" key="2">
    <source>
        <dbReference type="ARBA" id="ARBA00004496"/>
    </source>
</evidence>
<dbReference type="RefSeq" id="WP_089771825.1">
    <property type="nucleotide sequence ID" value="NZ_FNTX01000001.1"/>
</dbReference>
<evidence type="ECO:0000256" key="12">
    <source>
        <dbReference type="ARBA" id="ARBA00029736"/>
    </source>
</evidence>
<keyword evidence="8 15" id="KW-0489">Methyltransferase</keyword>
<dbReference type="PANTHER" id="PTHR46417:SF1">
    <property type="entry name" value="TRNA (GUANINE-N(1)-)-METHYLTRANSFERASE"/>
    <property type="match status" value="1"/>
</dbReference>
<comment type="subunit">
    <text evidence="4 15">Homodimer.</text>
</comment>
<dbReference type="GO" id="GO:0002939">
    <property type="term" value="P:tRNA N1-guanine methylation"/>
    <property type="evidence" value="ECO:0007669"/>
    <property type="project" value="TreeGrafter"/>
</dbReference>
<dbReference type="AlphaFoldDB" id="A0A1H5DZX0"/>
<keyword evidence="10 15" id="KW-0949">S-adenosyl-L-methionine</keyword>
<keyword evidence="11 15" id="KW-0819">tRNA processing</keyword>
<dbReference type="Pfam" id="PF01746">
    <property type="entry name" value="tRNA_m1G_MT"/>
    <property type="match status" value="1"/>
</dbReference>
<dbReference type="InterPro" id="IPR029026">
    <property type="entry name" value="tRNA_m1G_MTases_N"/>
</dbReference>
<dbReference type="PANTHER" id="PTHR46417">
    <property type="entry name" value="TRNA (GUANINE-N(1)-)-METHYLTRANSFERASE"/>
    <property type="match status" value="1"/>
</dbReference>
<proteinExistence type="inferred from homology"/>
<evidence type="ECO:0000256" key="4">
    <source>
        <dbReference type="ARBA" id="ARBA00011738"/>
    </source>
</evidence>
<dbReference type="GO" id="GO:0016747">
    <property type="term" value="F:acyltransferase activity, transferring groups other than amino-acyl groups"/>
    <property type="evidence" value="ECO:0007669"/>
    <property type="project" value="InterPro"/>
</dbReference>
<dbReference type="Gene3D" id="1.10.1270.20">
    <property type="entry name" value="tRNA(m1g37)methyltransferase, domain 2"/>
    <property type="match status" value="1"/>
</dbReference>
<dbReference type="CDD" id="cd04301">
    <property type="entry name" value="NAT_SF"/>
    <property type="match status" value="1"/>
</dbReference>
<evidence type="ECO:0000313" key="18">
    <source>
        <dbReference type="Proteomes" id="UP000199220"/>
    </source>
</evidence>
<evidence type="ECO:0000256" key="10">
    <source>
        <dbReference type="ARBA" id="ARBA00022691"/>
    </source>
</evidence>
<evidence type="ECO:0000259" key="16">
    <source>
        <dbReference type="PROSITE" id="PS51186"/>
    </source>
</evidence>
<dbReference type="Gene3D" id="3.40.630.30">
    <property type="match status" value="1"/>
</dbReference>
<feature type="binding site" evidence="15">
    <location>
        <begin position="146"/>
        <end position="151"/>
    </location>
    <ligand>
        <name>S-adenosyl-L-methionine</name>
        <dbReference type="ChEBI" id="CHEBI:59789"/>
    </ligand>
</feature>
<evidence type="ECO:0000256" key="5">
    <source>
        <dbReference type="ARBA" id="ARBA00012807"/>
    </source>
</evidence>
<dbReference type="NCBIfam" id="NF000648">
    <property type="entry name" value="PRK00026.1"/>
    <property type="match status" value="1"/>
</dbReference>
<dbReference type="InterPro" id="IPR023148">
    <property type="entry name" value="tRNA_m1G_MeTrfase_C_sf"/>
</dbReference>
<dbReference type="EC" id="2.1.1.228" evidence="5 15"/>
<dbReference type="HAMAP" id="MF_00605">
    <property type="entry name" value="TrmD"/>
    <property type="match status" value="1"/>
</dbReference>
<evidence type="ECO:0000256" key="8">
    <source>
        <dbReference type="ARBA" id="ARBA00022603"/>
    </source>
</evidence>
<dbReference type="GO" id="GO:0005829">
    <property type="term" value="C:cytosol"/>
    <property type="evidence" value="ECO:0007669"/>
    <property type="project" value="TreeGrafter"/>
</dbReference>
<dbReference type="Pfam" id="PF00583">
    <property type="entry name" value="Acetyltransf_1"/>
    <property type="match status" value="1"/>
</dbReference>
<evidence type="ECO:0000256" key="15">
    <source>
        <dbReference type="HAMAP-Rule" id="MF_00605"/>
    </source>
</evidence>
<dbReference type="Gene3D" id="3.40.1280.10">
    <property type="match status" value="1"/>
</dbReference>
<dbReference type="SUPFAM" id="SSF55729">
    <property type="entry name" value="Acyl-CoA N-acyltransferases (Nat)"/>
    <property type="match status" value="1"/>
</dbReference>
<feature type="binding site" evidence="15">
    <location>
        <position position="120"/>
    </location>
    <ligand>
        <name>S-adenosyl-L-methionine</name>
        <dbReference type="ChEBI" id="CHEBI:59789"/>
    </ligand>
</feature>
<evidence type="ECO:0000256" key="7">
    <source>
        <dbReference type="ARBA" id="ARBA00022490"/>
    </source>
</evidence>
<keyword evidence="9 15" id="KW-0808">Transferase</keyword>
<dbReference type="CDD" id="cd18080">
    <property type="entry name" value="TrmD-like"/>
    <property type="match status" value="1"/>
</dbReference>
<gene>
    <name evidence="15" type="primary">trmD</name>
    <name evidence="17" type="ORF">SAMN04488554_0847</name>
</gene>
<feature type="domain" description="N-acetyltransferase" evidence="16">
    <location>
        <begin position="244"/>
        <end position="418"/>
    </location>
</feature>
<sequence>MTGRIDIVSIFPGYLAPLELSLVGKARQDGLLDVTVHDLRDWTSDRHRTVDDTPFGGGAGMVMRPDVWGHALDEVLGEQDTPAGQSLLIPTPAGERFTQAMAEELALQVCAGGQLAIACGRYEGIDARVAEHYAEQEHVTVREVSIGDYVLNGGEVAALVITEAVARLLPGVIGNPQSLVEESHGSAGLLEYPVYTKPPSWRGLEVPEVLRSGDHGRIGTWRRSRAVERTARRRPDLLVRHAPPQVRLAKGVDAEAVADVAARTFALACPPDLPAADAEAFVAEHLDAVALRRALRARDRVLLVAEVAGAVVGYSMLALGHPEAADVRAVVSEDAGAELSKCYVLPEHHRSPVAAELMTATLAEAQRRGVQSVWLGVNQANERAQRFYRKHGFARVGARRFTVGTRVEADYVMERTLAPQISPGRRAVAD</sequence>
<organism evidence="17 18">
    <name type="scientific">Ruania alba</name>
    <dbReference type="NCBI Taxonomy" id="648782"/>
    <lineage>
        <taxon>Bacteria</taxon>
        <taxon>Bacillati</taxon>
        <taxon>Actinomycetota</taxon>
        <taxon>Actinomycetes</taxon>
        <taxon>Micrococcales</taxon>
        <taxon>Ruaniaceae</taxon>
        <taxon>Ruania</taxon>
    </lineage>
</organism>
<comment type="catalytic activity">
    <reaction evidence="14 15">
        <text>guanosine(37) in tRNA + S-adenosyl-L-methionine = N(1)-methylguanosine(37) in tRNA + S-adenosyl-L-homocysteine + H(+)</text>
        <dbReference type="Rhea" id="RHEA:36899"/>
        <dbReference type="Rhea" id="RHEA-COMP:10145"/>
        <dbReference type="Rhea" id="RHEA-COMP:10147"/>
        <dbReference type="ChEBI" id="CHEBI:15378"/>
        <dbReference type="ChEBI" id="CHEBI:57856"/>
        <dbReference type="ChEBI" id="CHEBI:59789"/>
        <dbReference type="ChEBI" id="CHEBI:73542"/>
        <dbReference type="ChEBI" id="CHEBI:74269"/>
        <dbReference type="EC" id="2.1.1.228"/>
    </reaction>
</comment>
<dbReference type="InterPro" id="IPR000182">
    <property type="entry name" value="GNAT_dom"/>
</dbReference>
<reference evidence="18" key="1">
    <citation type="submission" date="2016-10" db="EMBL/GenBank/DDBJ databases">
        <authorList>
            <person name="Varghese N."/>
            <person name="Submissions S."/>
        </authorList>
    </citation>
    <scope>NUCLEOTIDE SEQUENCE [LARGE SCALE GENOMIC DNA]</scope>
    <source>
        <strain evidence="18">DSM 21368</strain>
    </source>
</reference>
<dbReference type="InterPro" id="IPR016009">
    <property type="entry name" value="tRNA_MeTrfase_TRMD/TRM10"/>
</dbReference>
<dbReference type="InterPro" id="IPR002649">
    <property type="entry name" value="tRNA_m1G_MeTrfase_TrmD"/>
</dbReference>
<evidence type="ECO:0000256" key="13">
    <source>
        <dbReference type="ARBA" id="ARBA00033392"/>
    </source>
</evidence>
<evidence type="ECO:0000256" key="14">
    <source>
        <dbReference type="ARBA" id="ARBA00047783"/>
    </source>
</evidence>
<comment type="function">
    <text evidence="1 15">Specifically methylates guanosine-37 in various tRNAs.</text>
</comment>